<dbReference type="InterPro" id="IPR036388">
    <property type="entry name" value="WH-like_DNA-bd_sf"/>
</dbReference>
<keyword evidence="2" id="KW-0238">DNA-binding</keyword>
<dbReference type="NCBIfam" id="NF033788">
    <property type="entry name" value="HTH_metalloreg"/>
    <property type="match status" value="1"/>
</dbReference>
<sequence length="172" mass="19375">MHFVASLPVPPHWLFPSGGLLTFTPLKGPDPSEALFFCSKFSHVKNCAVHAVVTCISIIANPYIAKRRFIIRQTAMDKDEILKAIAHPTRMEILNWLKNPRDHFSSQEHPLEMGVCASQFERCGLSQSTVSAHLGTLSRAGLVTTRRVGQWIFYKRNEETIAAFLNQLSRDL</sequence>
<dbReference type="GO" id="GO:0003700">
    <property type="term" value="F:DNA-binding transcription factor activity"/>
    <property type="evidence" value="ECO:0007669"/>
    <property type="project" value="InterPro"/>
</dbReference>
<gene>
    <name evidence="5" type="ORF">BN77_3683</name>
</gene>
<organism evidence="5 6">
    <name type="scientific">Rhizobium mesoamericanum STM3625</name>
    <dbReference type="NCBI Taxonomy" id="1211777"/>
    <lineage>
        <taxon>Bacteria</taxon>
        <taxon>Pseudomonadati</taxon>
        <taxon>Pseudomonadota</taxon>
        <taxon>Alphaproteobacteria</taxon>
        <taxon>Hyphomicrobiales</taxon>
        <taxon>Rhizobiaceae</taxon>
        <taxon>Rhizobium/Agrobacterium group</taxon>
        <taxon>Rhizobium</taxon>
    </lineage>
</organism>
<evidence type="ECO:0000256" key="3">
    <source>
        <dbReference type="ARBA" id="ARBA00023163"/>
    </source>
</evidence>
<dbReference type="SUPFAM" id="SSF46785">
    <property type="entry name" value="Winged helix' DNA-binding domain"/>
    <property type="match status" value="1"/>
</dbReference>
<evidence type="ECO:0000256" key="1">
    <source>
        <dbReference type="ARBA" id="ARBA00023015"/>
    </source>
</evidence>
<dbReference type="Proteomes" id="UP000009319">
    <property type="component" value="Unassembled WGS sequence"/>
</dbReference>
<reference evidence="5 6" key="1">
    <citation type="journal article" date="2013" name="Genome Announc.">
        <title>Draft Genome Sequence of Rhizobium mesoamericanum STM3625, a Nitrogen-Fixing Symbiont of Mimosa pudica Isolated in French Guiana (South America).</title>
        <authorList>
            <person name="Moulin L."/>
            <person name="Mornico D."/>
            <person name="Melkonian R."/>
            <person name="Klonowska A."/>
        </authorList>
    </citation>
    <scope>NUCLEOTIDE SEQUENCE [LARGE SCALE GENOMIC DNA]</scope>
    <source>
        <strain evidence="5 6">STM3625</strain>
    </source>
</reference>
<dbReference type="HOGENOM" id="CLU_1554035_0_0_5"/>
<dbReference type="InterPro" id="IPR036390">
    <property type="entry name" value="WH_DNA-bd_sf"/>
</dbReference>
<name>K0Q2F8_9HYPH</name>
<dbReference type="PANTHER" id="PTHR33154:SF33">
    <property type="entry name" value="TRANSCRIPTIONAL REPRESSOR SDPR"/>
    <property type="match status" value="1"/>
</dbReference>
<dbReference type="InterPro" id="IPR051081">
    <property type="entry name" value="HTH_MetalResp_TranReg"/>
</dbReference>
<evidence type="ECO:0000313" key="6">
    <source>
        <dbReference type="Proteomes" id="UP000009319"/>
    </source>
</evidence>
<dbReference type="PROSITE" id="PS50987">
    <property type="entry name" value="HTH_ARSR_2"/>
    <property type="match status" value="1"/>
</dbReference>
<dbReference type="SMART" id="SM00418">
    <property type="entry name" value="HTH_ARSR"/>
    <property type="match status" value="1"/>
</dbReference>
<keyword evidence="6" id="KW-1185">Reference proteome</keyword>
<accession>K0Q2F8</accession>
<evidence type="ECO:0000259" key="4">
    <source>
        <dbReference type="PROSITE" id="PS50987"/>
    </source>
</evidence>
<feature type="domain" description="HTH arsR-type" evidence="4">
    <location>
        <begin position="70"/>
        <end position="172"/>
    </location>
</feature>
<protein>
    <submittedName>
        <fullName evidence="5">Putative transcriptional regulator protein,ArsR family (Modular protein)</fullName>
    </submittedName>
</protein>
<keyword evidence="3" id="KW-0804">Transcription</keyword>
<dbReference type="AlphaFoldDB" id="K0Q2F8"/>
<dbReference type="EMBL" id="CANI01000025">
    <property type="protein sequence ID" value="CCM76659.1"/>
    <property type="molecule type" value="Genomic_DNA"/>
</dbReference>
<evidence type="ECO:0000256" key="2">
    <source>
        <dbReference type="ARBA" id="ARBA00023125"/>
    </source>
</evidence>
<dbReference type="InterPro" id="IPR011991">
    <property type="entry name" value="ArsR-like_HTH"/>
</dbReference>
<comment type="caution">
    <text evidence="5">The sequence shown here is derived from an EMBL/GenBank/DDBJ whole genome shotgun (WGS) entry which is preliminary data.</text>
</comment>
<dbReference type="Gene3D" id="1.10.10.10">
    <property type="entry name" value="Winged helix-like DNA-binding domain superfamily/Winged helix DNA-binding domain"/>
    <property type="match status" value="1"/>
</dbReference>
<dbReference type="eggNOG" id="COG0640">
    <property type="taxonomic scope" value="Bacteria"/>
</dbReference>
<dbReference type="GO" id="GO:0003677">
    <property type="term" value="F:DNA binding"/>
    <property type="evidence" value="ECO:0007669"/>
    <property type="project" value="UniProtKB-KW"/>
</dbReference>
<dbReference type="InterPro" id="IPR001845">
    <property type="entry name" value="HTH_ArsR_DNA-bd_dom"/>
</dbReference>
<dbReference type="PANTHER" id="PTHR33154">
    <property type="entry name" value="TRANSCRIPTIONAL REGULATOR, ARSR FAMILY"/>
    <property type="match status" value="1"/>
</dbReference>
<proteinExistence type="predicted"/>
<evidence type="ECO:0000313" key="5">
    <source>
        <dbReference type="EMBL" id="CCM76659.1"/>
    </source>
</evidence>
<keyword evidence="1" id="KW-0805">Transcription regulation</keyword>
<dbReference type="CDD" id="cd00090">
    <property type="entry name" value="HTH_ARSR"/>
    <property type="match status" value="1"/>
</dbReference>